<dbReference type="EMBL" id="UOFR01000070">
    <property type="protein sequence ID" value="VAW99784.1"/>
    <property type="molecule type" value="Genomic_DNA"/>
</dbReference>
<sequence length="181" mass="20704">MIKISKRSIIVVILLLGSLIFALVFYCRLYLIQPITISDDHLEVEKATVYGTLSLTEKIDGERSGMITHDLSVSIDSMEINSPNKSYATEIMDSSKYKILTWKVIKGNILDEDGIYIELNNLPKSFKNSFLNKKISITGRIYKHCFNTYYLNPLTEPEPKGSFVCIGLPEQYHIRLSEYPK</sequence>
<keyword evidence="1" id="KW-1133">Transmembrane helix</keyword>
<dbReference type="AlphaFoldDB" id="A0A3B1B0E5"/>
<evidence type="ECO:0000313" key="2">
    <source>
        <dbReference type="EMBL" id="VAW99784.1"/>
    </source>
</evidence>
<accession>A0A3B1B0E5</accession>
<keyword evidence="1" id="KW-0812">Transmembrane</keyword>
<keyword evidence="1" id="KW-0472">Membrane</keyword>
<protein>
    <submittedName>
        <fullName evidence="2">Uncharacterized protein</fullName>
    </submittedName>
</protein>
<feature type="transmembrane region" description="Helical" evidence="1">
    <location>
        <begin position="9"/>
        <end position="31"/>
    </location>
</feature>
<evidence type="ECO:0000256" key="1">
    <source>
        <dbReference type="SAM" id="Phobius"/>
    </source>
</evidence>
<reference evidence="2" key="1">
    <citation type="submission" date="2018-06" db="EMBL/GenBank/DDBJ databases">
        <authorList>
            <person name="Zhirakovskaya E."/>
        </authorList>
    </citation>
    <scope>NUCLEOTIDE SEQUENCE</scope>
</reference>
<organism evidence="2">
    <name type="scientific">hydrothermal vent metagenome</name>
    <dbReference type="NCBI Taxonomy" id="652676"/>
    <lineage>
        <taxon>unclassified sequences</taxon>
        <taxon>metagenomes</taxon>
        <taxon>ecological metagenomes</taxon>
    </lineage>
</organism>
<proteinExistence type="predicted"/>
<gene>
    <name evidence="2" type="ORF">MNBD_GAMMA21-2337</name>
</gene>
<name>A0A3B1B0E5_9ZZZZ</name>